<keyword evidence="1" id="KW-1133">Transmembrane helix</keyword>
<keyword evidence="1" id="KW-0812">Transmembrane</keyword>
<protein>
    <submittedName>
        <fullName evidence="2">Uncharacterized protein</fullName>
    </submittedName>
</protein>
<organism evidence="2">
    <name type="scientific">marine sediment metagenome</name>
    <dbReference type="NCBI Taxonomy" id="412755"/>
    <lineage>
        <taxon>unclassified sequences</taxon>
        <taxon>metagenomes</taxon>
        <taxon>ecological metagenomes</taxon>
    </lineage>
</organism>
<evidence type="ECO:0000313" key="2">
    <source>
        <dbReference type="EMBL" id="KKM77505.1"/>
    </source>
</evidence>
<sequence>MLDVILDKFFFTVGGTEMLLALVGMFLAYVIILSLIDSVIDL</sequence>
<feature type="transmembrane region" description="Helical" evidence="1">
    <location>
        <begin position="20"/>
        <end position="40"/>
    </location>
</feature>
<comment type="caution">
    <text evidence="2">The sequence shown here is derived from an EMBL/GenBank/DDBJ whole genome shotgun (WGS) entry which is preliminary data.</text>
</comment>
<gene>
    <name evidence="2" type="ORF">LCGC14_1369350</name>
</gene>
<accession>A0A0F9ML12</accession>
<name>A0A0F9ML12_9ZZZZ</name>
<evidence type="ECO:0000256" key="1">
    <source>
        <dbReference type="SAM" id="Phobius"/>
    </source>
</evidence>
<dbReference type="AlphaFoldDB" id="A0A0F9ML12"/>
<reference evidence="2" key="1">
    <citation type="journal article" date="2015" name="Nature">
        <title>Complex archaea that bridge the gap between prokaryotes and eukaryotes.</title>
        <authorList>
            <person name="Spang A."/>
            <person name="Saw J.H."/>
            <person name="Jorgensen S.L."/>
            <person name="Zaremba-Niedzwiedzka K."/>
            <person name="Martijn J."/>
            <person name="Lind A.E."/>
            <person name="van Eijk R."/>
            <person name="Schleper C."/>
            <person name="Guy L."/>
            <person name="Ettema T.J."/>
        </authorList>
    </citation>
    <scope>NUCLEOTIDE SEQUENCE</scope>
</reference>
<dbReference type="EMBL" id="LAZR01008633">
    <property type="protein sequence ID" value="KKM77505.1"/>
    <property type="molecule type" value="Genomic_DNA"/>
</dbReference>
<proteinExistence type="predicted"/>
<keyword evidence="1" id="KW-0472">Membrane</keyword>